<dbReference type="AlphaFoldDB" id="B9FVI1"/>
<name>B9FVI1_ORYSJ</name>
<accession>B9FVI1</accession>
<dbReference type="EMBL" id="CM000144">
    <property type="protein sequence ID" value="EEE66568.1"/>
    <property type="molecule type" value="Genomic_DNA"/>
</dbReference>
<feature type="region of interest" description="Disordered" evidence="1">
    <location>
        <begin position="78"/>
        <end position="144"/>
    </location>
</feature>
<reference evidence="2" key="2">
    <citation type="submission" date="2008-12" db="EMBL/GenBank/DDBJ databases">
        <title>Improved gene annotation of the rice (Oryza sativa) genomes.</title>
        <authorList>
            <person name="Wang J."/>
            <person name="Li R."/>
            <person name="Fan W."/>
            <person name="Huang Q."/>
            <person name="Zhang J."/>
            <person name="Zhou Y."/>
            <person name="Hu Y."/>
            <person name="Zi S."/>
            <person name="Li J."/>
            <person name="Ni P."/>
            <person name="Zheng H."/>
            <person name="Zhang Y."/>
            <person name="Zhao M."/>
            <person name="Hao Q."/>
            <person name="McDermott J."/>
            <person name="Samudrala R."/>
            <person name="Kristiansen K."/>
            <person name="Wong G.K.-S."/>
        </authorList>
    </citation>
    <scope>NUCLEOTIDE SEQUENCE</scope>
</reference>
<feature type="compositionally biased region" description="Basic and acidic residues" evidence="1">
    <location>
        <begin position="89"/>
        <end position="99"/>
    </location>
</feature>
<dbReference type="Proteomes" id="UP000007752">
    <property type="component" value="Chromosome 7"/>
</dbReference>
<protein>
    <submittedName>
        <fullName evidence="2">Uncharacterized protein</fullName>
    </submittedName>
</protein>
<organism evidence="2">
    <name type="scientific">Oryza sativa subsp. japonica</name>
    <name type="common">Rice</name>
    <dbReference type="NCBI Taxonomy" id="39947"/>
    <lineage>
        <taxon>Eukaryota</taxon>
        <taxon>Viridiplantae</taxon>
        <taxon>Streptophyta</taxon>
        <taxon>Embryophyta</taxon>
        <taxon>Tracheophyta</taxon>
        <taxon>Spermatophyta</taxon>
        <taxon>Magnoliopsida</taxon>
        <taxon>Liliopsida</taxon>
        <taxon>Poales</taxon>
        <taxon>Poaceae</taxon>
        <taxon>BOP clade</taxon>
        <taxon>Oryzoideae</taxon>
        <taxon>Oryzeae</taxon>
        <taxon>Oryzinae</taxon>
        <taxon>Oryza</taxon>
        <taxon>Oryza sativa</taxon>
    </lineage>
</organism>
<gene>
    <name evidence="2" type="ORF">OsJ_23096</name>
</gene>
<sequence>MEQQLAELVEVMSAIQKQNSAIQTSVGSLEEIKPLVVELASWKPAMDKAVTELHEEMGDLRQQVERIARNPVLSVKPSELPALLPTPTRPRDTAPKEEEVSPSVGGEGHGPLGHRVASIPRGKACGKESSPSSLPAKGAGLNES</sequence>
<reference evidence="2" key="1">
    <citation type="journal article" date="2005" name="PLoS Biol.">
        <title>The genomes of Oryza sativa: a history of duplications.</title>
        <authorList>
            <person name="Yu J."/>
            <person name="Wang J."/>
            <person name="Lin W."/>
            <person name="Li S."/>
            <person name="Li H."/>
            <person name="Zhou J."/>
            <person name="Ni P."/>
            <person name="Dong W."/>
            <person name="Hu S."/>
            <person name="Zeng C."/>
            <person name="Zhang J."/>
            <person name="Zhang Y."/>
            <person name="Li R."/>
            <person name="Xu Z."/>
            <person name="Li S."/>
            <person name="Li X."/>
            <person name="Zheng H."/>
            <person name="Cong L."/>
            <person name="Lin L."/>
            <person name="Yin J."/>
            <person name="Geng J."/>
            <person name="Li G."/>
            <person name="Shi J."/>
            <person name="Liu J."/>
            <person name="Lv H."/>
            <person name="Li J."/>
            <person name="Wang J."/>
            <person name="Deng Y."/>
            <person name="Ran L."/>
            <person name="Shi X."/>
            <person name="Wang X."/>
            <person name="Wu Q."/>
            <person name="Li C."/>
            <person name="Ren X."/>
            <person name="Wang J."/>
            <person name="Wang X."/>
            <person name="Li D."/>
            <person name="Liu D."/>
            <person name="Zhang X."/>
            <person name="Ji Z."/>
            <person name="Zhao W."/>
            <person name="Sun Y."/>
            <person name="Zhang Z."/>
            <person name="Bao J."/>
            <person name="Han Y."/>
            <person name="Dong L."/>
            <person name="Ji J."/>
            <person name="Chen P."/>
            <person name="Wu S."/>
            <person name="Liu J."/>
            <person name="Xiao Y."/>
            <person name="Bu D."/>
            <person name="Tan J."/>
            <person name="Yang L."/>
            <person name="Ye C."/>
            <person name="Zhang J."/>
            <person name="Xu J."/>
            <person name="Zhou Y."/>
            <person name="Yu Y."/>
            <person name="Zhang B."/>
            <person name="Zhuang S."/>
            <person name="Wei H."/>
            <person name="Liu B."/>
            <person name="Lei M."/>
            <person name="Yu H."/>
            <person name="Li Y."/>
            <person name="Xu H."/>
            <person name="Wei S."/>
            <person name="He X."/>
            <person name="Fang L."/>
            <person name="Zhang Z."/>
            <person name="Zhang Y."/>
            <person name="Huang X."/>
            <person name="Su Z."/>
            <person name="Tong W."/>
            <person name="Li J."/>
            <person name="Tong Z."/>
            <person name="Li S."/>
            <person name="Ye J."/>
            <person name="Wang L."/>
            <person name="Fang L."/>
            <person name="Lei T."/>
            <person name="Chen C."/>
            <person name="Chen H."/>
            <person name="Xu Z."/>
            <person name="Li H."/>
            <person name="Huang H."/>
            <person name="Zhang F."/>
            <person name="Xu H."/>
            <person name="Li N."/>
            <person name="Zhao C."/>
            <person name="Li S."/>
            <person name="Dong L."/>
            <person name="Huang Y."/>
            <person name="Li L."/>
            <person name="Xi Y."/>
            <person name="Qi Q."/>
            <person name="Li W."/>
            <person name="Zhang B."/>
            <person name="Hu W."/>
            <person name="Zhang Y."/>
            <person name="Tian X."/>
            <person name="Jiao Y."/>
            <person name="Liang X."/>
            <person name="Jin J."/>
            <person name="Gao L."/>
            <person name="Zheng W."/>
            <person name="Hao B."/>
            <person name="Liu S."/>
            <person name="Wang W."/>
            <person name="Yuan L."/>
            <person name="Cao M."/>
            <person name="McDermott J."/>
            <person name="Samudrala R."/>
            <person name="Wang J."/>
            <person name="Wong G.K."/>
            <person name="Yang H."/>
        </authorList>
    </citation>
    <scope>NUCLEOTIDE SEQUENCE [LARGE SCALE GENOMIC DNA]</scope>
</reference>
<evidence type="ECO:0000313" key="2">
    <source>
        <dbReference type="EMBL" id="EEE66568.1"/>
    </source>
</evidence>
<evidence type="ECO:0000256" key="1">
    <source>
        <dbReference type="SAM" id="MobiDB-lite"/>
    </source>
</evidence>
<proteinExistence type="predicted"/>